<dbReference type="GO" id="GO:0055085">
    <property type="term" value="P:transmembrane transport"/>
    <property type="evidence" value="ECO:0007669"/>
    <property type="project" value="InterPro"/>
</dbReference>
<proteinExistence type="inferred from homology"/>
<dbReference type="PROSITE" id="PS50928">
    <property type="entry name" value="ABC_TM1"/>
    <property type="match status" value="1"/>
</dbReference>
<keyword evidence="6 7" id="KW-0472">Membrane</keyword>
<dbReference type="EMBL" id="PGTL01000029">
    <property type="protein sequence ID" value="PJF42177.1"/>
    <property type="molecule type" value="Genomic_DNA"/>
</dbReference>
<dbReference type="SUPFAM" id="SSF161098">
    <property type="entry name" value="MetI-like"/>
    <property type="match status" value="1"/>
</dbReference>
<keyword evidence="4 7" id="KW-0812">Transmembrane</keyword>
<evidence type="ECO:0000256" key="7">
    <source>
        <dbReference type="RuleBase" id="RU363032"/>
    </source>
</evidence>
<dbReference type="Pfam" id="PF00528">
    <property type="entry name" value="BPD_transp_1"/>
    <property type="match status" value="1"/>
</dbReference>
<evidence type="ECO:0000256" key="1">
    <source>
        <dbReference type="ARBA" id="ARBA00004651"/>
    </source>
</evidence>
<feature type="transmembrane region" description="Helical" evidence="7">
    <location>
        <begin position="125"/>
        <end position="146"/>
    </location>
</feature>
<dbReference type="EMBL" id="PGTM01000372">
    <property type="protein sequence ID" value="PJF34483.1"/>
    <property type="molecule type" value="Genomic_DNA"/>
</dbReference>
<sequence>MTTTAQPSSATYLAAPAVRRVRKNNVQQVVFFSLMLLFTLIWLIPLFSALYTSIRVQGDLTRNGFWSLPSEITFGNFATAWERGMVGTYLGNSFIITIPSLIGMLFLSSLAAYALARYKFKGNMLLYFMFVAGTMLPFQILLLPVFYLTTRLGLYNQFGGLILIHTAFQLGFCTFVLRNFMRTVPGEILEAARIDGAGEFRLYWQIMMPLSLPALAALATLEFTWIFNDYLWAIVLISSASKKPVTAGVAALKGQFNTDWPVLVAGALIATLPTVFVFTFLQRYFIQGLTLGSGK</sequence>
<feature type="domain" description="ABC transmembrane type-1" evidence="8">
    <location>
        <begin position="90"/>
        <end position="281"/>
    </location>
</feature>
<feature type="transmembrane region" description="Helical" evidence="7">
    <location>
        <begin position="94"/>
        <end position="116"/>
    </location>
</feature>
<feature type="transmembrane region" description="Helical" evidence="7">
    <location>
        <begin position="29"/>
        <end position="51"/>
    </location>
</feature>
<comment type="subcellular location">
    <subcellularLocation>
        <location evidence="1 7">Cell membrane</location>
        <topology evidence="1 7">Multi-pass membrane protein</topology>
    </subcellularLocation>
</comment>
<dbReference type="Proteomes" id="UP000229681">
    <property type="component" value="Unassembled WGS sequence"/>
</dbReference>
<reference evidence="11 12" key="1">
    <citation type="submission" date="2017-11" db="EMBL/GenBank/DDBJ databases">
        <title>Evolution of Phototrophy in the Chloroflexi Phylum Driven by Horizontal Gene Transfer.</title>
        <authorList>
            <person name="Ward L.M."/>
            <person name="Hemp J."/>
            <person name="Shih P.M."/>
            <person name="Mcglynn S.E."/>
            <person name="Fischer W."/>
        </authorList>
    </citation>
    <scope>NUCLEOTIDE SEQUENCE [LARGE SCALE GENOMIC DNA]</scope>
    <source>
        <strain evidence="10">CP1_1M</strain>
        <strain evidence="9">JP3_13</strain>
    </source>
</reference>
<dbReference type="GO" id="GO:0005886">
    <property type="term" value="C:plasma membrane"/>
    <property type="evidence" value="ECO:0007669"/>
    <property type="project" value="UniProtKB-SubCell"/>
</dbReference>
<evidence type="ECO:0000256" key="6">
    <source>
        <dbReference type="ARBA" id="ARBA00023136"/>
    </source>
</evidence>
<dbReference type="Gene3D" id="1.10.3720.10">
    <property type="entry name" value="MetI-like"/>
    <property type="match status" value="1"/>
</dbReference>
<keyword evidence="3" id="KW-1003">Cell membrane</keyword>
<evidence type="ECO:0000256" key="3">
    <source>
        <dbReference type="ARBA" id="ARBA00022475"/>
    </source>
</evidence>
<dbReference type="InterPro" id="IPR000515">
    <property type="entry name" value="MetI-like"/>
</dbReference>
<comment type="similarity">
    <text evidence="7">Belongs to the binding-protein-dependent transport system permease family.</text>
</comment>
<feature type="transmembrane region" description="Helical" evidence="7">
    <location>
        <begin position="158"/>
        <end position="181"/>
    </location>
</feature>
<keyword evidence="5 7" id="KW-1133">Transmembrane helix</keyword>
<evidence type="ECO:0000313" key="9">
    <source>
        <dbReference type="EMBL" id="PJF34483.1"/>
    </source>
</evidence>
<evidence type="ECO:0000313" key="11">
    <source>
        <dbReference type="Proteomes" id="UP000228947"/>
    </source>
</evidence>
<evidence type="ECO:0000313" key="12">
    <source>
        <dbReference type="Proteomes" id="UP000229681"/>
    </source>
</evidence>
<dbReference type="CDD" id="cd06261">
    <property type="entry name" value="TM_PBP2"/>
    <property type="match status" value="1"/>
</dbReference>
<gene>
    <name evidence="9" type="ORF">CUN49_15445</name>
    <name evidence="10" type="ORF">CUN50_05130</name>
</gene>
<accession>A0A2M8PA98</accession>
<protein>
    <submittedName>
        <fullName evidence="9">Sugar ABC transporter permease</fullName>
    </submittedName>
</protein>
<feature type="transmembrane region" description="Helical" evidence="7">
    <location>
        <begin position="260"/>
        <end position="281"/>
    </location>
</feature>
<dbReference type="PANTHER" id="PTHR43744:SF8">
    <property type="entry name" value="SN-GLYCEROL-3-PHOSPHATE TRANSPORT SYSTEM PERMEASE PROTEIN UGPE"/>
    <property type="match status" value="1"/>
</dbReference>
<evidence type="ECO:0000313" key="10">
    <source>
        <dbReference type="EMBL" id="PJF42177.1"/>
    </source>
</evidence>
<evidence type="ECO:0000256" key="2">
    <source>
        <dbReference type="ARBA" id="ARBA00022448"/>
    </source>
</evidence>
<keyword evidence="2 7" id="KW-0813">Transport</keyword>
<dbReference type="InterPro" id="IPR035906">
    <property type="entry name" value="MetI-like_sf"/>
</dbReference>
<comment type="caution">
    <text evidence="9">The sequence shown here is derived from an EMBL/GenBank/DDBJ whole genome shotgun (WGS) entry which is preliminary data.</text>
</comment>
<evidence type="ECO:0000259" key="8">
    <source>
        <dbReference type="PROSITE" id="PS50928"/>
    </source>
</evidence>
<organism evidence="9 12">
    <name type="scientific">Candidatus Thermofonsia Clade 1 bacterium</name>
    <dbReference type="NCBI Taxonomy" id="2364210"/>
    <lineage>
        <taxon>Bacteria</taxon>
        <taxon>Bacillati</taxon>
        <taxon>Chloroflexota</taxon>
        <taxon>Candidatus Thermofontia</taxon>
        <taxon>Candidatus Thermofonsia Clade 1</taxon>
    </lineage>
</organism>
<dbReference type="PANTHER" id="PTHR43744">
    <property type="entry name" value="ABC TRANSPORTER PERMEASE PROTEIN MG189-RELATED-RELATED"/>
    <property type="match status" value="1"/>
</dbReference>
<dbReference type="AlphaFoldDB" id="A0A2M8PA98"/>
<evidence type="ECO:0000256" key="4">
    <source>
        <dbReference type="ARBA" id="ARBA00022692"/>
    </source>
</evidence>
<feature type="transmembrane region" description="Helical" evidence="7">
    <location>
        <begin position="202"/>
        <end position="227"/>
    </location>
</feature>
<dbReference type="Proteomes" id="UP000228947">
    <property type="component" value="Unassembled WGS sequence"/>
</dbReference>
<accession>A0A2M8PXA1</accession>
<name>A0A2M8PA98_9CHLR</name>
<evidence type="ECO:0000256" key="5">
    <source>
        <dbReference type="ARBA" id="ARBA00022989"/>
    </source>
</evidence>